<feature type="non-terminal residue" evidence="1">
    <location>
        <position position="165"/>
    </location>
</feature>
<reference evidence="1 2" key="1">
    <citation type="journal article" date="2006" name="Science">
        <title>Phytophthora genome sequences uncover evolutionary origins and mechanisms of pathogenesis.</title>
        <authorList>
            <person name="Tyler B.M."/>
            <person name="Tripathy S."/>
            <person name="Zhang X."/>
            <person name="Dehal P."/>
            <person name="Jiang R.H."/>
            <person name="Aerts A."/>
            <person name="Arredondo F.D."/>
            <person name="Baxter L."/>
            <person name="Bensasson D."/>
            <person name="Beynon J.L."/>
            <person name="Chapman J."/>
            <person name="Damasceno C.M."/>
            <person name="Dorrance A.E."/>
            <person name="Dou D."/>
            <person name="Dickerman A.W."/>
            <person name="Dubchak I.L."/>
            <person name="Garbelotto M."/>
            <person name="Gijzen M."/>
            <person name="Gordon S.G."/>
            <person name="Govers F."/>
            <person name="Grunwald N.J."/>
            <person name="Huang W."/>
            <person name="Ivors K.L."/>
            <person name="Jones R.W."/>
            <person name="Kamoun S."/>
            <person name="Krampis K."/>
            <person name="Lamour K.H."/>
            <person name="Lee M.K."/>
            <person name="McDonald W.H."/>
            <person name="Medina M."/>
            <person name="Meijer H.J."/>
            <person name="Nordberg E.K."/>
            <person name="Maclean D.J."/>
            <person name="Ospina-Giraldo M.D."/>
            <person name="Morris P.F."/>
            <person name="Phuntumart V."/>
            <person name="Putnam N.H."/>
            <person name="Rash S."/>
            <person name="Rose J.K."/>
            <person name="Sakihama Y."/>
            <person name="Salamov A.A."/>
            <person name="Savidor A."/>
            <person name="Scheuring C.F."/>
            <person name="Smith B.M."/>
            <person name="Sobral B.W."/>
            <person name="Terry A."/>
            <person name="Torto-Alalibo T.A."/>
            <person name="Win J."/>
            <person name="Xu Z."/>
            <person name="Zhang H."/>
            <person name="Grigoriev I.V."/>
            <person name="Rokhsar D.S."/>
            <person name="Boore J.L."/>
        </authorList>
    </citation>
    <scope>NUCLEOTIDE SEQUENCE [LARGE SCALE GENOMIC DNA]</scope>
    <source>
        <strain evidence="1 2">P6497</strain>
    </source>
</reference>
<dbReference type="AlphaFoldDB" id="G5A8B0"/>
<dbReference type="InterPro" id="IPR052579">
    <property type="entry name" value="Zinc_finger_SWIM"/>
</dbReference>
<dbReference type="KEGG" id="psoj:PHYSODRAFT_526346"/>
<evidence type="ECO:0008006" key="3">
    <source>
        <dbReference type="Google" id="ProtNLM"/>
    </source>
</evidence>
<organism evidence="1 2">
    <name type="scientific">Phytophthora sojae (strain P6497)</name>
    <name type="common">Soybean stem and root rot agent</name>
    <name type="synonym">Phytophthora megasperma f. sp. glycines</name>
    <dbReference type="NCBI Taxonomy" id="1094619"/>
    <lineage>
        <taxon>Eukaryota</taxon>
        <taxon>Sar</taxon>
        <taxon>Stramenopiles</taxon>
        <taxon>Oomycota</taxon>
        <taxon>Peronosporomycetes</taxon>
        <taxon>Peronosporales</taxon>
        <taxon>Peronosporaceae</taxon>
        <taxon>Phytophthora</taxon>
    </lineage>
</organism>
<dbReference type="STRING" id="1094619.G5A8B0"/>
<dbReference type="RefSeq" id="XP_009536308.1">
    <property type="nucleotide sequence ID" value="XM_009538013.1"/>
</dbReference>
<sequence>MTSTPPLDHDASASPSTEFVPAPATVEAAPMATKVFPSWDAFAAYVAAYQRQTFQVFRSKTSTSVATRNQRIAALNAKKYGPNSDIPDDRTMPAELGVYAKQLVCTHEGKPRSRGKGVRRQSLRATDCPATINALAKRRHGGDSTQVSGWQVVVTRHVPFHNHPL</sequence>
<dbReference type="GeneID" id="20660997"/>
<dbReference type="Proteomes" id="UP000002640">
    <property type="component" value="Unassembled WGS sequence"/>
</dbReference>
<dbReference type="OMA" id="DRTMPAE"/>
<proteinExistence type="predicted"/>
<keyword evidence="2" id="KW-1185">Reference proteome</keyword>
<dbReference type="PANTHER" id="PTHR31569">
    <property type="entry name" value="SWIM-TYPE DOMAIN-CONTAINING PROTEIN"/>
    <property type="match status" value="1"/>
</dbReference>
<name>G5A8B0_PHYSP</name>
<accession>G5A8B0</accession>
<protein>
    <recommendedName>
        <fullName evidence="3">FAR1 domain-containing protein</fullName>
    </recommendedName>
</protein>
<evidence type="ECO:0000313" key="2">
    <source>
        <dbReference type="Proteomes" id="UP000002640"/>
    </source>
</evidence>
<dbReference type="InParanoid" id="G5A8B0"/>
<dbReference type="EMBL" id="JH159161">
    <property type="protein sequence ID" value="EGZ08136.1"/>
    <property type="molecule type" value="Genomic_DNA"/>
</dbReference>
<gene>
    <name evidence="1" type="ORF">PHYSODRAFT_526346</name>
</gene>
<evidence type="ECO:0000313" key="1">
    <source>
        <dbReference type="EMBL" id="EGZ08136.1"/>
    </source>
</evidence>
<dbReference type="PANTHER" id="PTHR31569:SF4">
    <property type="entry name" value="SWIM-TYPE DOMAIN-CONTAINING PROTEIN"/>
    <property type="match status" value="1"/>
</dbReference>